<dbReference type="EMBL" id="KQ965735">
    <property type="protein sequence ID" value="KXS20511.1"/>
    <property type="molecule type" value="Genomic_DNA"/>
</dbReference>
<dbReference type="AlphaFoldDB" id="A0A139AUV7"/>
<evidence type="ECO:0000313" key="1">
    <source>
        <dbReference type="EMBL" id="KXS20511.1"/>
    </source>
</evidence>
<proteinExistence type="predicted"/>
<dbReference type="Proteomes" id="UP000070544">
    <property type="component" value="Unassembled WGS sequence"/>
</dbReference>
<gene>
    <name evidence="1" type="ORF">M427DRAFT_52116</name>
</gene>
<organism evidence="1 2">
    <name type="scientific">Gonapodya prolifera (strain JEL478)</name>
    <name type="common">Monoblepharis prolifera</name>
    <dbReference type="NCBI Taxonomy" id="1344416"/>
    <lineage>
        <taxon>Eukaryota</taxon>
        <taxon>Fungi</taxon>
        <taxon>Fungi incertae sedis</taxon>
        <taxon>Chytridiomycota</taxon>
        <taxon>Chytridiomycota incertae sedis</taxon>
        <taxon>Monoblepharidomycetes</taxon>
        <taxon>Monoblepharidales</taxon>
        <taxon>Gonapodyaceae</taxon>
        <taxon>Gonapodya</taxon>
    </lineage>
</organism>
<sequence length="55" mass="6182">MCYMPRARANPVNKADIPSGTMTLGGAWSFGWVEPRGAQRRYEPVRYCPSVICFS</sequence>
<name>A0A139AUV7_GONPJ</name>
<reference evidence="1 2" key="1">
    <citation type="journal article" date="2015" name="Genome Biol. Evol.">
        <title>Phylogenomic analyses indicate that early fungi evolved digesting cell walls of algal ancestors of land plants.</title>
        <authorList>
            <person name="Chang Y."/>
            <person name="Wang S."/>
            <person name="Sekimoto S."/>
            <person name="Aerts A.L."/>
            <person name="Choi C."/>
            <person name="Clum A."/>
            <person name="LaButti K.M."/>
            <person name="Lindquist E.A."/>
            <person name="Yee Ngan C."/>
            <person name="Ohm R.A."/>
            <person name="Salamov A.A."/>
            <person name="Grigoriev I.V."/>
            <person name="Spatafora J.W."/>
            <person name="Berbee M.L."/>
        </authorList>
    </citation>
    <scope>NUCLEOTIDE SEQUENCE [LARGE SCALE GENOMIC DNA]</scope>
    <source>
        <strain evidence="1 2">JEL478</strain>
    </source>
</reference>
<accession>A0A139AUV7</accession>
<keyword evidence="2" id="KW-1185">Reference proteome</keyword>
<evidence type="ECO:0000313" key="2">
    <source>
        <dbReference type="Proteomes" id="UP000070544"/>
    </source>
</evidence>
<protein>
    <submittedName>
        <fullName evidence="1">Uncharacterized protein</fullName>
    </submittedName>
</protein>